<proteinExistence type="predicted"/>
<dbReference type="RefSeq" id="WP_004213258.1">
    <property type="nucleotide sequence ID" value="NZ_BBJS01000043.1"/>
</dbReference>
<reference evidence="1 2" key="1">
    <citation type="submission" date="2014-08" db="EMBL/GenBank/DDBJ databases">
        <title>Whole genome shotgun sequence of Sphingomonas paucimobilis NBRC 13935.</title>
        <authorList>
            <person name="Hosoyama A."/>
            <person name="Hashimoto M."/>
            <person name="Hosoyama Y."/>
            <person name="Noguchi M."/>
            <person name="Uohara A."/>
            <person name="Ohji S."/>
            <person name="Katano-Makiyama Y."/>
            <person name="Ichikawa N."/>
            <person name="Kimura A."/>
            <person name="Yamazoe A."/>
            <person name="Fujita N."/>
        </authorList>
    </citation>
    <scope>NUCLEOTIDE SEQUENCE [LARGE SCALE GENOMIC DNA]</scope>
    <source>
        <strain evidence="1 2">NBRC 13935</strain>
    </source>
</reference>
<gene>
    <name evidence="1" type="ORF">SP6_43_02600</name>
</gene>
<protein>
    <submittedName>
        <fullName evidence="1">DNA, contig: SP643</fullName>
    </submittedName>
</protein>
<evidence type="ECO:0000313" key="1">
    <source>
        <dbReference type="EMBL" id="GAN14761.1"/>
    </source>
</evidence>
<evidence type="ECO:0000313" key="2">
    <source>
        <dbReference type="Proteomes" id="UP000032025"/>
    </source>
</evidence>
<dbReference type="NCBIfam" id="NF041374">
    <property type="entry name" value="GDCCVxC"/>
    <property type="match status" value="1"/>
</dbReference>
<organism evidence="1 2">
    <name type="scientific">Sphingomonas paucimobilis NBRC 13935</name>
    <dbReference type="NCBI Taxonomy" id="1219050"/>
    <lineage>
        <taxon>Bacteria</taxon>
        <taxon>Pseudomonadati</taxon>
        <taxon>Pseudomonadota</taxon>
        <taxon>Alphaproteobacteria</taxon>
        <taxon>Sphingomonadales</taxon>
        <taxon>Sphingomonadaceae</taxon>
        <taxon>Sphingomonas</taxon>
    </lineage>
</organism>
<comment type="caution">
    <text evidence="1">The sequence shown here is derived from an EMBL/GenBank/DDBJ whole genome shotgun (WGS) entry which is preliminary data.</text>
</comment>
<accession>A0A0C9MVY5</accession>
<dbReference type="InterPro" id="IPR047677">
    <property type="entry name" value="GDCCVxC"/>
</dbReference>
<dbReference type="AlphaFoldDB" id="A0A0C9MVY5"/>
<sequence>MQLTSTLTCPECGGVATETMPTNACQFFYDCRHCAAVLRPLAGDCCVFCSFGDVPCPPIQEAKANGTVAGCCG</sequence>
<keyword evidence="2" id="KW-1185">Reference proteome</keyword>
<name>A0A0C9MVY5_SPHPI</name>
<dbReference type="EMBL" id="BBJS01000043">
    <property type="protein sequence ID" value="GAN14761.1"/>
    <property type="molecule type" value="Genomic_DNA"/>
</dbReference>
<dbReference type="GeneID" id="78525739"/>
<dbReference type="Proteomes" id="UP000032025">
    <property type="component" value="Unassembled WGS sequence"/>
</dbReference>